<evidence type="ECO:0000313" key="4">
    <source>
        <dbReference type="Proteomes" id="UP001317742"/>
    </source>
</evidence>
<dbReference type="InterPro" id="IPR005184">
    <property type="entry name" value="DUF306_Meta_HslJ"/>
</dbReference>
<feature type="domain" description="DUF306" evidence="2">
    <location>
        <begin position="40"/>
        <end position="146"/>
    </location>
</feature>
<dbReference type="EMBL" id="AP026709">
    <property type="protein sequence ID" value="BDQ38903.1"/>
    <property type="molecule type" value="Genomic_DNA"/>
</dbReference>
<accession>A0ABN6S949</accession>
<dbReference type="Pfam" id="PF03724">
    <property type="entry name" value="META"/>
    <property type="match status" value="1"/>
</dbReference>
<evidence type="ECO:0000313" key="3">
    <source>
        <dbReference type="EMBL" id="BDQ38903.1"/>
    </source>
</evidence>
<evidence type="ECO:0000256" key="1">
    <source>
        <dbReference type="SAM" id="SignalP"/>
    </source>
</evidence>
<keyword evidence="1" id="KW-0732">Signal</keyword>
<gene>
    <name evidence="3" type="ORF">SYK_32630</name>
</gene>
<feature type="signal peptide" evidence="1">
    <location>
        <begin position="1"/>
        <end position="23"/>
    </location>
</feature>
<dbReference type="InterPro" id="IPR038670">
    <property type="entry name" value="HslJ-like_sf"/>
</dbReference>
<dbReference type="PROSITE" id="PS51257">
    <property type="entry name" value="PROKAR_LIPOPROTEIN"/>
    <property type="match status" value="1"/>
</dbReference>
<dbReference type="InterPro" id="IPR053147">
    <property type="entry name" value="Hsp_HslJ-like"/>
</dbReference>
<dbReference type="Gene3D" id="2.40.128.270">
    <property type="match status" value="1"/>
</dbReference>
<reference evidence="3 4" key="1">
    <citation type="submission" date="2022-08" db="EMBL/GenBank/DDBJ databases">
        <title>Genome Sequence of the sulphate-reducing bacterium, Pseudodesulfovibrio sp. SYK.</title>
        <authorList>
            <person name="Kondo R."/>
            <person name="Kataoka T."/>
        </authorList>
    </citation>
    <scope>NUCLEOTIDE SEQUENCE [LARGE SCALE GENOMIC DNA]</scope>
    <source>
        <strain evidence="3 4">SYK</strain>
    </source>
</reference>
<evidence type="ECO:0000259" key="2">
    <source>
        <dbReference type="Pfam" id="PF03724"/>
    </source>
</evidence>
<organism evidence="3 4">
    <name type="scientific">Pseudodesulfovibrio nedwellii</name>
    <dbReference type="NCBI Taxonomy" id="2973072"/>
    <lineage>
        <taxon>Bacteria</taxon>
        <taxon>Pseudomonadati</taxon>
        <taxon>Thermodesulfobacteriota</taxon>
        <taxon>Desulfovibrionia</taxon>
        <taxon>Desulfovibrionales</taxon>
        <taxon>Desulfovibrionaceae</taxon>
    </lineage>
</organism>
<protein>
    <recommendedName>
        <fullName evidence="2">DUF306 domain-containing protein</fullName>
    </recommendedName>
</protein>
<name>A0ABN6S949_9BACT</name>
<keyword evidence="4" id="KW-1185">Reference proteome</keyword>
<sequence>MNMHWKKYCCFVTLLLGMLVAFGCSSHEEAPTMDQKTLESELVNKVWNLKNLFARDVDTDEPLTLKFNADGTVEGFGGCNLFNGKYTLTGDSLSFGPMATTRKACGAALGEQEYTYLTFLATISKVKVEDDELKLFSADQSEPMVFTTGTGGLFW</sequence>
<proteinExistence type="predicted"/>
<feature type="chain" id="PRO_5046845061" description="DUF306 domain-containing protein" evidence="1">
    <location>
        <begin position="24"/>
        <end position="155"/>
    </location>
</feature>
<dbReference type="PANTHER" id="PTHR35535:SF2">
    <property type="entry name" value="DUF306 DOMAIN-CONTAINING PROTEIN"/>
    <property type="match status" value="1"/>
</dbReference>
<dbReference type="Proteomes" id="UP001317742">
    <property type="component" value="Chromosome"/>
</dbReference>
<dbReference type="PANTHER" id="PTHR35535">
    <property type="entry name" value="HEAT SHOCK PROTEIN HSLJ"/>
    <property type="match status" value="1"/>
</dbReference>
<dbReference type="RefSeq" id="WP_281761389.1">
    <property type="nucleotide sequence ID" value="NZ_AP026709.1"/>
</dbReference>